<dbReference type="AlphaFoldDB" id="V6LHR4"/>
<reference evidence="2" key="2">
    <citation type="submission" date="2020-12" db="EMBL/GenBank/DDBJ databases">
        <title>New Spironucleus salmonicida genome in near-complete chromosomes.</title>
        <authorList>
            <person name="Xu F."/>
            <person name="Kurt Z."/>
            <person name="Jimenez-Gonzalez A."/>
            <person name="Astvaldsson A."/>
            <person name="Andersson J.O."/>
            <person name="Svard S.G."/>
        </authorList>
    </citation>
    <scope>NUCLEOTIDE SEQUENCE</scope>
    <source>
        <strain evidence="2">ATCC 50377</strain>
    </source>
</reference>
<reference evidence="1 2" key="1">
    <citation type="journal article" date="2014" name="PLoS Genet.">
        <title>The Genome of Spironucleus salmonicida Highlights a Fish Pathogen Adapted to Fluctuating Environments.</title>
        <authorList>
            <person name="Xu F."/>
            <person name="Jerlstrom-Hultqvist J."/>
            <person name="Einarsson E."/>
            <person name="Astvaldsson A."/>
            <person name="Svard S.G."/>
            <person name="Andersson J.O."/>
        </authorList>
    </citation>
    <scope>NUCLEOTIDE SEQUENCE</scope>
    <source>
        <strain evidence="2">ATCC 50377</strain>
    </source>
</reference>
<evidence type="ECO:0000313" key="3">
    <source>
        <dbReference type="Proteomes" id="UP000018208"/>
    </source>
</evidence>
<organism evidence="1">
    <name type="scientific">Spironucleus salmonicida</name>
    <dbReference type="NCBI Taxonomy" id="348837"/>
    <lineage>
        <taxon>Eukaryota</taxon>
        <taxon>Metamonada</taxon>
        <taxon>Diplomonadida</taxon>
        <taxon>Hexamitidae</taxon>
        <taxon>Hexamitinae</taxon>
        <taxon>Spironucleus</taxon>
    </lineage>
</organism>
<dbReference type="GO" id="GO:0031514">
    <property type="term" value="C:motile cilium"/>
    <property type="evidence" value="ECO:0007669"/>
    <property type="project" value="TreeGrafter"/>
</dbReference>
<name>V6LHR4_9EUKA</name>
<dbReference type="OrthoDB" id="444540at2759"/>
<dbReference type="Pfam" id="PF24569">
    <property type="entry name" value="CFAP161"/>
    <property type="match status" value="1"/>
</dbReference>
<accession>V6LHR4</accession>
<gene>
    <name evidence="1" type="ORF">SS50377_16387</name>
    <name evidence="2" type="ORF">SS50377_27159</name>
</gene>
<proteinExistence type="predicted"/>
<dbReference type="InterPro" id="IPR055325">
    <property type="entry name" value="CF161"/>
</dbReference>
<evidence type="ECO:0000313" key="2">
    <source>
        <dbReference type="EMBL" id="KAH0570866.1"/>
    </source>
</evidence>
<evidence type="ECO:0000313" key="1">
    <source>
        <dbReference type="EMBL" id="EST43843.1"/>
    </source>
</evidence>
<protein>
    <submittedName>
        <fullName evidence="1">Uncharacterized protein</fullName>
    </submittedName>
</protein>
<dbReference type="PANTHER" id="PTHR24274:SF1">
    <property type="entry name" value="CILIA- AND FLAGELLA-ASSOCIATED PROTEIN 161"/>
    <property type="match status" value="1"/>
</dbReference>
<sequence>MPEEPKKNVFRCETLINNWYEERAIREAIIEGYLVKKQQSDQKAALLAAEQHNLTAPVALTKGKLVCNNDNLLVINHNQRPLSISVDPRYTSREYESAFITSLSAEIGAGNRHVFTIERVKSLVQNKFGTRSDMQQTDDPCIRFGERFILTAQQSMIDFLKNGKFAGQKFVLGCPKTMTGGQCPLILGQYKELGFAAEFMLEPFQASERLEKQGQTVHYDDIVLLRHCASGQCIGSHPDGPKKEIMDFKIEEFQVQCKSYLNVHKHEDQCNCITLTVGGDGDEE</sequence>
<dbReference type="PANTHER" id="PTHR24274">
    <property type="entry name" value="CILIA- AND FLAGELLA-ASSOCIATED PROTEIN 161"/>
    <property type="match status" value="1"/>
</dbReference>
<dbReference type="EMBL" id="AUWU02000007">
    <property type="protein sequence ID" value="KAH0570866.1"/>
    <property type="molecule type" value="Genomic_DNA"/>
</dbReference>
<dbReference type="EMBL" id="KI546132">
    <property type="protein sequence ID" value="EST43843.1"/>
    <property type="molecule type" value="Genomic_DNA"/>
</dbReference>
<dbReference type="VEuPathDB" id="GiardiaDB:SS50377_27159"/>
<dbReference type="Proteomes" id="UP000018208">
    <property type="component" value="Unassembled WGS sequence"/>
</dbReference>
<keyword evidence="3" id="KW-1185">Reference proteome</keyword>
<dbReference type="GO" id="GO:0060271">
    <property type="term" value="P:cilium assembly"/>
    <property type="evidence" value="ECO:0007669"/>
    <property type="project" value="TreeGrafter"/>
</dbReference>